<evidence type="ECO:0000313" key="1">
    <source>
        <dbReference type="EMBL" id="KAL0910339.1"/>
    </source>
</evidence>
<sequence length="349" mass="39965">MCKKKNLCFAIIPIASPHRYKIFNLKTPFSALVAHRKTNSCTFFPNVVGKEPGAVPTTRRVNLHFRPSKLSIKKIHSTELYSRQRTRSSVSGRGTCPLTGGFAAKWHRRINGYDSGPSEPGDSPQNVTTKLWLWPAPANSFAGIYARRQHISRLLYANGLLIFCETSKNDASVQLRILNDLGIEKLISFSKGATNSCEIYNILNIFNRLHINDFQSLIKKINNHFVGWKARLLSYAKLLYHGNTKKNKSPPKHYFILSPMGYKFLSQAELYATLTYISNMHHFGKDAKNYFFLATTCSLYFIWRKRNARRFGDIIESSSTTCARIKKALYYKTASWKNSRAIQQLIPYF</sequence>
<keyword evidence="2" id="KW-1185">Reference proteome</keyword>
<dbReference type="Proteomes" id="UP001552299">
    <property type="component" value="Unassembled WGS sequence"/>
</dbReference>
<reference evidence="1 2" key="1">
    <citation type="journal article" date="2024" name="Plant Biotechnol. J.">
        <title>Dendrobium thyrsiflorum genome and its molecular insights into genes involved in important horticultural traits.</title>
        <authorList>
            <person name="Chen B."/>
            <person name="Wang J.Y."/>
            <person name="Zheng P.J."/>
            <person name="Li K.L."/>
            <person name="Liang Y.M."/>
            <person name="Chen X.F."/>
            <person name="Zhang C."/>
            <person name="Zhao X."/>
            <person name="He X."/>
            <person name="Zhang G.Q."/>
            <person name="Liu Z.J."/>
            <person name="Xu Q."/>
        </authorList>
    </citation>
    <scope>NUCLEOTIDE SEQUENCE [LARGE SCALE GENOMIC DNA]</scope>
    <source>
        <strain evidence="1">GZMU011</strain>
    </source>
</reference>
<protein>
    <submittedName>
        <fullName evidence="1">Uncharacterized protein</fullName>
    </submittedName>
</protein>
<comment type="caution">
    <text evidence="1">The sequence shown here is derived from an EMBL/GenBank/DDBJ whole genome shotgun (WGS) entry which is preliminary data.</text>
</comment>
<organism evidence="1 2">
    <name type="scientific">Dendrobium thyrsiflorum</name>
    <name type="common">Pinecone-like raceme dendrobium</name>
    <name type="synonym">Orchid</name>
    <dbReference type="NCBI Taxonomy" id="117978"/>
    <lineage>
        <taxon>Eukaryota</taxon>
        <taxon>Viridiplantae</taxon>
        <taxon>Streptophyta</taxon>
        <taxon>Embryophyta</taxon>
        <taxon>Tracheophyta</taxon>
        <taxon>Spermatophyta</taxon>
        <taxon>Magnoliopsida</taxon>
        <taxon>Liliopsida</taxon>
        <taxon>Asparagales</taxon>
        <taxon>Orchidaceae</taxon>
        <taxon>Epidendroideae</taxon>
        <taxon>Malaxideae</taxon>
        <taxon>Dendrobiinae</taxon>
        <taxon>Dendrobium</taxon>
    </lineage>
</organism>
<evidence type="ECO:0000313" key="2">
    <source>
        <dbReference type="Proteomes" id="UP001552299"/>
    </source>
</evidence>
<name>A0ABD0UC28_DENTH</name>
<dbReference type="EMBL" id="JANQDX010000016">
    <property type="protein sequence ID" value="KAL0910339.1"/>
    <property type="molecule type" value="Genomic_DNA"/>
</dbReference>
<dbReference type="AlphaFoldDB" id="A0ABD0UC28"/>
<accession>A0ABD0UC28</accession>
<gene>
    <name evidence="1" type="ORF">M5K25_021312</name>
</gene>
<proteinExistence type="predicted"/>